<protein>
    <submittedName>
        <fullName evidence="1">Uncharacterized protein</fullName>
    </submittedName>
</protein>
<dbReference type="AlphaFoldDB" id="A0A7S0I421"/>
<reference evidence="1" key="1">
    <citation type="submission" date="2021-01" db="EMBL/GenBank/DDBJ databases">
        <authorList>
            <person name="Corre E."/>
            <person name="Pelletier E."/>
            <person name="Niang G."/>
            <person name="Scheremetjew M."/>
            <person name="Finn R."/>
            <person name="Kale V."/>
            <person name="Holt S."/>
            <person name="Cochrane G."/>
            <person name="Meng A."/>
            <person name="Brown T."/>
            <person name="Cohen L."/>
        </authorList>
    </citation>
    <scope>NUCLEOTIDE SEQUENCE</scope>
    <source>
        <strain evidence="1">CCMP325</strain>
    </source>
</reference>
<organism evidence="1">
    <name type="scientific">Hanusia phi</name>
    <dbReference type="NCBI Taxonomy" id="3032"/>
    <lineage>
        <taxon>Eukaryota</taxon>
        <taxon>Cryptophyceae</taxon>
        <taxon>Pyrenomonadales</taxon>
        <taxon>Geminigeraceae</taxon>
        <taxon>Hanusia</taxon>
    </lineage>
</organism>
<name>A0A7S0I421_9CRYP</name>
<proteinExistence type="predicted"/>
<sequence length="272" mass="29658">MLDLQLRLLAGGRLDASSRPLARGTTAAHHFPVCPRQRPCASVRAAGKGARRVPPLKLLGLTSIAGPSGLGLRSAIQQDRQVVSLLVGGSCWCCVLPYRDSLGNRISLCLLEISVESVHGGDWSKPAVHARLTCLLLCQAQANEDSDRREVKREDDDYDDNVWSDSSIPMPKPSAVDEARWPSTLVAYLQASRSGVVDTLPSLPNETLEVQSLKRSLRVTLLSSQVLEAGGFDELSMHNRVDLMCLLCDDACATAGIHQQLNQVLLRMLRCR</sequence>
<evidence type="ECO:0000313" key="1">
    <source>
        <dbReference type="EMBL" id="CAD8510362.1"/>
    </source>
</evidence>
<accession>A0A7S0I421</accession>
<gene>
    <name evidence="1" type="ORF">HPHI1048_LOCUS24709</name>
</gene>
<dbReference type="EMBL" id="HBEO01036464">
    <property type="protein sequence ID" value="CAD8510362.1"/>
    <property type="molecule type" value="Transcribed_RNA"/>
</dbReference>